<dbReference type="EC" id="1.3.1.-" evidence="8"/>
<proteinExistence type="inferred from homology"/>
<dbReference type="EMBL" id="QGKY02000246">
    <property type="protein sequence ID" value="KAF2583978.1"/>
    <property type="molecule type" value="Genomic_DNA"/>
</dbReference>
<keyword evidence="7 8" id="KW-0479">Metal-binding</keyword>
<comment type="catalytic activity">
    <reaction evidence="5">
        <text>a 5,6-dihydrouridine in mRNA + NADP(+) = a uridine in mRNA + NADPH + H(+)</text>
        <dbReference type="Rhea" id="RHEA:69855"/>
        <dbReference type="Rhea" id="RHEA-COMP:14658"/>
        <dbReference type="Rhea" id="RHEA-COMP:17789"/>
        <dbReference type="ChEBI" id="CHEBI:15378"/>
        <dbReference type="ChEBI" id="CHEBI:57783"/>
        <dbReference type="ChEBI" id="CHEBI:58349"/>
        <dbReference type="ChEBI" id="CHEBI:65315"/>
        <dbReference type="ChEBI" id="CHEBI:74443"/>
    </reaction>
    <physiologicalReaction direction="right-to-left" evidence="5">
        <dbReference type="Rhea" id="RHEA:69857"/>
    </physiologicalReaction>
</comment>
<feature type="region of interest" description="Disordered" evidence="9">
    <location>
        <begin position="46"/>
        <end position="114"/>
    </location>
</feature>
<protein>
    <recommendedName>
        <fullName evidence="1 8">tRNA-dihydrouridine(47) synthase [NAD(P)(+)]</fullName>
        <ecNumber evidence="8">1.3.1.-</ecNumber>
    </recommendedName>
    <alternativeName>
        <fullName evidence="8">tRNA-dihydrouridine synthase 3</fullName>
    </alternativeName>
</protein>
<name>A0A8S9JQJ6_BRACR</name>
<comment type="catalytic activity">
    <reaction evidence="3">
        <text>5,6-dihydrouridine(47) in tRNA + NAD(+) = uridine(47) in tRNA + NADH + H(+)</text>
        <dbReference type="Rhea" id="RHEA:53364"/>
        <dbReference type="Rhea" id="RHEA-COMP:13539"/>
        <dbReference type="Rhea" id="RHEA-COMP:13540"/>
        <dbReference type="ChEBI" id="CHEBI:15378"/>
        <dbReference type="ChEBI" id="CHEBI:57540"/>
        <dbReference type="ChEBI" id="CHEBI:57945"/>
        <dbReference type="ChEBI" id="CHEBI:65315"/>
        <dbReference type="ChEBI" id="CHEBI:74443"/>
        <dbReference type="EC" id="1.3.1.89"/>
    </reaction>
    <physiologicalReaction direction="right-to-left" evidence="3">
        <dbReference type="Rhea" id="RHEA:53366"/>
    </physiologicalReaction>
</comment>
<keyword evidence="7 8" id="KW-0863">Zinc-finger</keyword>
<dbReference type="InterPro" id="IPR013785">
    <property type="entry name" value="Aldolase_TIM"/>
</dbReference>
<keyword evidence="7 8" id="KW-0862">Zinc</keyword>
<keyword evidence="8" id="KW-0819">tRNA processing</keyword>
<comment type="caution">
    <text evidence="11">The sequence shown here is derived from an EMBL/GenBank/DDBJ whole genome shotgun (WGS) entry which is preliminary data.</text>
</comment>
<dbReference type="GO" id="GO:0102265">
    <property type="term" value="F:tRNA-dihydrouridine47 synthase activity"/>
    <property type="evidence" value="ECO:0007669"/>
    <property type="project" value="UniProtKB-EC"/>
</dbReference>
<evidence type="ECO:0000256" key="8">
    <source>
        <dbReference type="RuleBase" id="RU291113"/>
    </source>
</evidence>
<reference evidence="11" key="1">
    <citation type="submission" date="2019-12" db="EMBL/GenBank/DDBJ databases">
        <title>Genome sequencing and annotation of Brassica cretica.</title>
        <authorList>
            <person name="Studholme D.J."/>
            <person name="Sarris P.F."/>
        </authorList>
    </citation>
    <scope>NUCLEOTIDE SEQUENCE</scope>
    <source>
        <strain evidence="11">PFS-102/07</strain>
        <tissue evidence="11">Leaf</tissue>
    </source>
</reference>
<keyword evidence="8" id="KW-0288">FMN</keyword>
<dbReference type="InterPro" id="IPR035587">
    <property type="entry name" value="DUS-like_FMN-bd"/>
</dbReference>
<dbReference type="GO" id="GO:0003723">
    <property type="term" value="F:RNA binding"/>
    <property type="evidence" value="ECO:0007669"/>
    <property type="project" value="TreeGrafter"/>
</dbReference>
<keyword evidence="8" id="KW-0560">Oxidoreductase</keyword>
<organism evidence="11">
    <name type="scientific">Brassica cretica</name>
    <name type="common">Mustard</name>
    <dbReference type="NCBI Taxonomy" id="69181"/>
    <lineage>
        <taxon>Eukaryota</taxon>
        <taxon>Viridiplantae</taxon>
        <taxon>Streptophyta</taxon>
        <taxon>Embryophyta</taxon>
        <taxon>Tracheophyta</taxon>
        <taxon>Spermatophyta</taxon>
        <taxon>Magnoliopsida</taxon>
        <taxon>eudicotyledons</taxon>
        <taxon>Gunneridae</taxon>
        <taxon>Pentapetalae</taxon>
        <taxon>rosids</taxon>
        <taxon>malvids</taxon>
        <taxon>Brassicales</taxon>
        <taxon>Brassicaceae</taxon>
        <taxon>Brassiceae</taxon>
        <taxon>Brassica</taxon>
    </lineage>
</organism>
<evidence type="ECO:0000256" key="9">
    <source>
        <dbReference type="SAM" id="MobiDB-lite"/>
    </source>
</evidence>
<accession>A0A8S9JQJ6</accession>
<comment type="catalytic activity">
    <reaction evidence="6">
        <text>5,6-dihydrouridine(47) in tRNA + NADP(+) = uridine(47) in tRNA + NADPH + H(+)</text>
        <dbReference type="Rhea" id="RHEA:53360"/>
        <dbReference type="Rhea" id="RHEA-COMP:13539"/>
        <dbReference type="Rhea" id="RHEA-COMP:13540"/>
        <dbReference type="ChEBI" id="CHEBI:15378"/>
        <dbReference type="ChEBI" id="CHEBI:57783"/>
        <dbReference type="ChEBI" id="CHEBI:58349"/>
        <dbReference type="ChEBI" id="CHEBI:65315"/>
        <dbReference type="ChEBI" id="CHEBI:74443"/>
        <dbReference type="EC" id="1.3.1.89"/>
    </reaction>
    <physiologicalReaction direction="right-to-left" evidence="6">
        <dbReference type="Rhea" id="RHEA:53362"/>
    </physiologicalReaction>
</comment>
<feature type="zinc finger region" description="C3H1-type" evidence="7">
    <location>
        <begin position="128"/>
        <end position="154"/>
    </location>
</feature>
<evidence type="ECO:0000256" key="4">
    <source>
        <dbReference type="ARBA" id="ARBA00048342"/>
    </source>
</evidence>
<keyword evidence="2" id="KW-0507">mRNA processing</keyword>
<dbReference type="GO" id="GO:0050660">
    <property type="term" value="F:flavin adenine dinucleotide binding"/>
    <property type="evidence" value="ECO:0007669"/>
    <property type="project" value="UniProtKB-UniRule"/>
</dbReference>
<feature type="region of interest" description="Disordered" evidence="9">
    <location>
        <begin position="242"/>
        <end position="324"/>
    </location>
</feature>
<keyword evidence="8" id="KW-0285">Flavoprotein</keyword>
<dbReference type="SUPFAM" id="SSF51395">
    <property type="entry name" value="FMN-linked oxidoreductases"/>
    <property type="match status" value="1"/>
</dbReference>
<comment type="similarity">
    <text evidence="8">Belongs to the dus family. Dus3 subfamily.</text>
</comment>
<dbReference type="Gene3D" id="3.20.20.70">
    <property type="entry name" value="Aldolase class I"/>
    <property type="match status" value="2"/>
</dbReference>
<evidence type="ECO:0000256" key="6">
    <source>
        <dbReference type="ARBA" id="ARBA00049513"/>
    </source>
</evidence>
<dbReference type="PROSITE" id="PS50103">
    <property type="entry name" value="ZF_C3H1"/>
    <property type="match status" value="1"/>
</dbReference>
<dbReference type="PANTHER" id="PTHR45846:SF1">
    <property type="entry name" value="TRNA-DIHYDROURIDINE(47) SYNTHASE [NAD(P)(+)]-LIKE"/>
    <property type="match status" value="1"/>
</dbReference>
<evidence type="ECO:0000256" key="2">
    <source>
        <dbReference type="ARBA" id="ARBA00022664"/>
    </source>
</evidence>
<dbReference type="Pfam" id="PF25585">
    <property type="entry name" value="zf-CCCH_DUS3L"/>
    <property type="match status" value="1"/>
</dbReference>
<evidence type="ECO:0000256" key="3">
    <source>
        <dbReference type="ARBA" id="ARBA00048266"/>
    </source>
</evidence>
<feature type="domain" description="C3H1-type" evidence="10">
    <location>
        <begin position="128"/>
        <end position="154"/>
    </location>
</feature>
<evidence type="ECO:0000256" key="1">
    <source>
        <dbReference type="ARBA" id="ARBA00012376"/>
    </source>
</evidence>
<dbReference type="AlphaFoldDB" id="A0A8S9JQJ6"/>
<comment type="cofactor">
    <cofactor evidence="8">
        <name>FMN</name>
        <dbReference type="ChEBI" id="CHEBI:58210"/>
    </cofactor>
</comment>
<feature type="compositionally biased region" description="Basic and acidic residues" evidence="9">
    <location>
        <begin position="267"/>
        <end position="288"/>
    </location>
</feature>
<comment type="catalytic activity">
    <reaction evidence="4">
        <text>a 5,6-dihydrouridine in mRNA + NAD(+) = a uridine in mRNA + NADH + H(+)</text>
        <dbReference type="Rhea" id="RHEA:69851"/>
        <dbReference type="Rhea" id="RHEA-COMP:14658"/>
        <dbReference type="Rhea" id="RHEA-COMP:17789"/>
        <dbReference type="ChEBI" id="CHEBI:15378"/>
        <dbReference type="ChEBI" id="CHEBI:57540"/>
        <dbReference type="ChEBI" id="CHEBI:57945"/>
        <dbReference type="ChEBI" id="CHEBI:65315"/>
        <dbReference type="ChEBI" id="CHEBI:74443"/>
    </reaction>
    <physiologicalReaction direction="right-to-left" evidence="4">
        <dbReference type="Rhea" id="RHEA:69853"/>
    </physiologicalReaction>
</comment>
<sequence>MSDVVAELAAETSVEGDAKPTKQFSVYEATSEELIERSMAPIKKEFLCPPPSRSLKQSDVKAPHPSLVQEKKSKRQLKRERREEFLCPPPSRSLKQSDVKAPHPSLVQEKKSKRQLKRERREKCAINLCPQVSRTEDVDSCQYKEKCRFNHDIEAFKAQKPDDIEGQCPFVASGMKCQYGLSCRFFGTHKDDLSGNSDGEQKNSEINFFNKETQRLLWKNNMTFVRADAKLKSLGLMGHAKKSNAAEENDAEKPLNGANGSQATEDVDVHGPLETEQVRPMKKAKSDDNNETSKLGDINDGVMNVDDETEKKGHSTSKAKIEDEEDSIKVVETDGSLKSHPREKKKLIDFRDKLYLAPLTTVGNLPFRRLCKVLGADVTCGEMAMCTNLLQGQASEWALLRRHSSEDLFGVQICDIGDWGATAVTIHGRSRQQRYSKSADWDYIYKCTKNASSNLQVIGNGDVYSFLDWNKHKSDCPELSSCMIARGALIKPWIFTEIKEQRHWDITSGERLNILKDFVRFGLQHWGSDTKGVETTRHFLLEWLSYTFRYIPVGLLDVIPQQINWRPPSYFGRDDLETLMMSESAGDWVRISELLLGKVPEGFTFAPKHKSNAYDRAENG</sequence>
<evidence type="ECO:0000256" key="7">
    <source>
        <dbReference type="PROSITE-ProRule" id="PRU00723"/>
    </source>
</evidence>
<evidence type="ECO:0000256" key="5">
    <source>
        <dbReference type="ARBA" id="ARBA00049447"/>
    </source>
</evidence>
<dbReference type="InterPro" id="IPR000571">
    <property type="entry name" value="Znf_CCCH"/>
</dbReference>
<dbReference type="PANTHER" id="PTHR45846">
    <property type="entry name" value="TRNA-DIHYDROURIDINE(47) SYNTHASE [NAD(P)(+)]-LIKE"/>
    <property type="match status" value="1"/>
</dbReference>
<dbReference type="Pfam" id="PF01207">
    <property type="entry name" value="Dus"/>
    <property type="match status" value="1"/>
</dbReference>
<dbReference type="CDD" id="cd02801">
    <property type="entry name" value="DUS_like_FMN"/>
    <property type="match status" value="1"/>
</dbReference>
<evidence type="ECO:0000313" key="11">
    <source>
        <dbReference type="EMBL" id="KAF2583978.1"/>
    </source>
</evidence>
<dbReference type="GO" id="GO:0008270">
    <property type="term" value="F:zinc ion binding"/>
    <property type="evidence" value="ECO:0007669"/>
    <property type="project" value="UniProtKB-KW"/>
</dbReference>
<dbReference type="GO" id="GO:0006397">
    <property type="term" value="P:mRNA processing"/>
    <property type="evidence" value="ECO:0007669"/>
    <property type="project" value="UniProtKB-KW"/>
</dbReference>
<gene>
    <name evidence="11" type="ORF">F2Q70_00033686</name>
</gene>
<evidence type="ECO:0000259" key="10">
    <source>
        <dbReference type="PROSITE" id="PS50103"/>
    </source>
</evidence>